<dbReference type="GO" id="GO:0003700">
    <property type="term" value="F:DNA-binding transcription factor activity"/>
    <property type="evidence" value="ECO:0007669"/>
    <property type="project" value="InterPro"/>
</dbReference>
<reference evidence="7" key="1">
    <citation type="submission" date="2016-12" db="EMBL/GenBank/DDBJ databases">
        <authorList>
            <person name="Brunel B."/>
        </authorList>
    </citation>
    <scope>NUCLEOTIDE SEQUENCE [LARGE SCALE GENOMIC DNA]</scope>
</reference>
<dbReference type="Gene3D" id="3.40.190.290">
    <property type="match status" value="1"/>
</dbReference>
<evidence type="ECO:0000256" key="4">
    <source>
        <dbReference type="ARBA" id="ARBA00023163"/>
    </source>
</evidence>
<dbReference type="Gene3D" id="1.10.10.10">
    <property type="entry name" value="Winged helix-like DNA-binding domain superfamily/Winged helix DNA-binding domain"/>
    <property type="match status" value="1"/>
</dbReference>
<accession>A0A2P9AJP5</accession>
<dbReference type="InterPro" id="IPR005119">
    <property type="entry name" value="LysR_subst-bd"/>
</dbReference>
<dbReference type="PANTHER" id="PTHR30537">
    <property type="entry name" value="HTH-TYPE TRANSCRIPTIONAL REGULATOR"/>
    <property type="match status" value="1"/>
</dbReference>
<dbReference type="EMBL" id="FUIG01000025">
    <property type="protein sequence ID" value="SJM31359.1"/>
    <property type="molecule type" value="Genomic_DNA"/>
</dbReference>
<evidence type="ECO:0000313" key="7">
    <source>
        <dbReference type="Proteomes" id="UP000245698"/>
    </source>
</evidence>
<proteinExistence type="inferred from homology"/>
<name>A0A2P9AJP5_9HYPH</name>
<dbReference type="Proteomes" id="UP000245698">
    <property type="component" value="Unassembled WGS sequence"/>
</dbReference>
<evidence type="ECO:0000256" key="1">
    <source>
        <dbReference type="ARBA" id="ARBA00009437"/>
    </source>
</evidence>
<evidence type="ECO:0000259" key="5">
    <source>
        <dbReference type="PROSITE" id="PS50931"/>
    </source>
</evidence>
<dbReference type="InterPro" id="IPR000847">
    <property type="entry name" value="LysR_HTH_N"/>
</dbReference>
<sequence length="303" mass="32579">MDRLEAMSLFVAAVEAGSLSAAGRRFSIPLATVSRKVSDLERHLKTRLLNRSTRQLTLTDAGHAYLAACHRILDEVGEAERAAAGEYSAPTGDLIITAPIVFGRLHVLPVVTGFLAAYPDVAIRLMLADRITQLTEEHIDLAVRIGELPDSSLVATRIGSIRRVVCASPAYLAEHGMPKTPKDLAAHSCVTFEGLTAPAAWTFSTGKSDLTVPIRSRLRVNTAEAAIDAAIAGAGMTRVLSYQITAAVRSGTLRTVLEAFEPQPWSVSLVHAGQGLLPVKLRAFLDFAAPRLKKRLVQATWQA</sequence>
<dbReference type="PANTHER" id="PTHR30537:SF5">
    <property type="entry name" value="HTH-TYPE TRANSCRIPTIONAL ACTIVATOR TTDR-RELATED"/>
    <property type="match status" value="1"/>
</dbReference>
<evidence type="ECO:0000256" key="3">
    <source>
        <dbReference type="ARBA" id="ARBA00023125"/>
    </source>
</evidence>
<keyword evidence="2" id="KW-0805">Transcription regulation</keyword>
<dbReference type="SUPFAM" id="SSF53850">
    <property type="entry name" value="Periplasmic binding protein-like II"/>
    <property type="match status" value="1"/>
</dbReference>
<dbReference type="GO" id="GO:0006351">
    <property type="term" value="P:DNA-templated transcription"/>
    <property type="evidence" value="ECO:0007669"/>
    <property type="project" value="TreeGrafter"/>
</dbReference>
<dbReference type="GO" id="GO:0043565">
    <property type="term" value="F:sequence-specific DNA binding"/>
    <property type="evidence" value="ECO:0007669"/>
    <property type="project" value="TreeGrafter"/>
</dbReference>
<keyword evidence="4" id="KW-0804">Transcription</keyword>
<evidence type="ECO:0000313" key="6">
    <source>
        <dbReference type="EMBL" id="SJM31359.1"/>
    </source>
</evidence>
<dbReference type="Pfam" id="PF00126">
    <property type="entry name" value="HTH_1"/>
    <property type="match status" value="1"/>
</dbReference>
<dbReference type="InterPro" id="IPR036388">
    <property type="entry name" value="WH-like_DNA-bd_sf"/>
</dbReference>
<dbReference type="RefSeq" id="WP_123148629.1">
    <property type="nucleotide sequence ID" value="NZ_FUIG01000025.1"/>
</dbReference>
<keyword evidence="3" id="KW-0238">DNA-binding</keyword>
<keyword evidence="7" id="KW-1185">Reference proteome</keyword>
<organism evidence="6 7">
    <name type="scientific">Mesorhizobium delmotii</name>
    <dbReference type="NCBI Taxonomy" id="1631247"/>
    <lineage>
        <taxon>Bacteria</taxon>
        <taxon>Pseudomonadati</taxon>
        <taxon>Pseudomonadota</taxon>
        <taxon>Alphaproteobacteria</taxon>
        <taxon>Hyphomicrobiales</taxon>
        <taxon>Phyllobacteriaceae</taxon>
        <taxon>Mesorhizobium</taxon>
    </lineage>
</organism>
<dbReference type="FunFam" id="1.10.10.10:FF:000001">
    <property type="entry name" value="LysR family transcriptional regulator"/>
    <property type="match status" value="1"/>
</dbReference>
<comment type="similarity">
    <text evidence="1">Belongs to the LysR transcriptional regulatory family.</text>
</comment>
<dbReference type="PROSITE" id="PS50931">
    <property type="entry name" value="HTH_LYSR"/>
    <property type="match status" value="1"/>
</dbReference>
<dbReference type="AlphaFoldDB" id="A0A2P9AJP5"/>
<feature type="domain" description="HTH lysR-type" evidence="5">
    <location>
        <begin position="1"/>
        <end position="59"/>
    </location>
</feature>
<dbReference type="CDD" id="cd08471">
    <property type="entry name" value="PBP2_CrgA_like_2"/>
    <property type="match status" value="1"/>
</dbReference>
<dbReference type="InterPro" id="IPR058163">
    <property type="entry name" value="LysR-type_TF_proteobact-type"/>
</dbReference>
<evidence type="ECO:0000256" key="2">
    <source>
        <dbReference type="ARBA" id="ARBA00023015"/>
    </source>
</evidence>
<protein>
    <submittedName>
        <fullName evidence="6">LysR family transcriptional regulator</fullName>
    </submittedName>
</protein>
<gene>
    <name evidence="6" type="ORF">BQ8482_190089</name>
</gene>
<dbReference type="Pfam" id="PF03466">
    <property type="entry name" value="LysR_substrate"/>
    <property type="match status" value="1"/>
</dbReference>
<dbReference type="InterPro" id="IPR036390">
    <property type="entry name" value="WH_DNA-bd_sf"/>
</dbReference>
<dbReference type="SUPFAM" id="SSF46785">
    <property type="entry name" value="Winged helix' DNA-binding domain"/>
    <property type="match status" value="1"/>
</dbReference>